<reference evidence="2 3" key="1">
    <citation type="submission" date="2016-03" db="EMBL/GenBank/DDBJ databases">
        <authorList>
            <consortium name="Pathogen Informatics"/>
        </authorList>
    </citation>
    <scope>NUCLEOTIDE SEQUENCE [LARGE SCALE GENOMIC DNA]</scope>
    <source>
        <strain evidence="2 3">NCTC13364</strain>
    </source>
</reference>
<feature type="compositionally biased region" description="Low complexity" evidence="1">
    <location>
        <begin position="27"/>
        <end position="42"/>
    </location>
</feature>
<dbReference type="Proteomes" id="UP000077037">
    <property type="component" value="Unassembled WGS sequence"/>
</dbReference>
<evidence type="ECO:0000256" key="1">
    <source>
        <dbReference type="SAM" id="MobiDB-lite"/>
    </source>
</evidence>
<organism evidence="2 3">
    <name type="scientific">Bordetella ansorpii</name>
    <dbReference type="NCBI Taxonomy" id="288768"/>
    <lineage>
        <taxon>Bacteria</taxon>
        <taxon>Pseudomonadati</taxon>
        <taxon>Pseudomonadota</taxon>
        <taxon>Betaproteobacteria</taxon>
        <taxon>Burkholderiales</taxon>
        <taxon>Alcaligenaceae</taxon>
        <taxon>Bordetella</taxon>
    </lineage>
</organism>
<gene>
    <name evidence="2" type="ORF">SAMEA1982600_03152</name>
</gene>
<dbReference type="EMBL" id="FKBS01000017">
    <property type="protein sequence ID" value="SAI40051.1"/>
    <property type="molecule type" value="Genomic_DNA"/>
</dbReference>
<name>A0A157Q2P3_9BORD</name>
<proteinExistence type="predicted"/>
<dbReference type="RefSeq" id="WP_173678822.1">
    <property type="nucleotide sequence ID" value="NZ_FKBS01000017.1"/>
</dbReference>
<evidence type="ECO:0000313" key="3">
    <source>
        <dbReference type="Proteomes" id="UP000077037"/>
    </source>
</evidence>
<feature type="region of interest" description="Disordered" evidence="1">
    <location>
        <begin position="24"/>
        <end position="54"/>
    </location>
</feature>
<evidence type="ECO:0000313" key="2">
    <source>
        <dbReference type="EMBL" id="SAI40051.1"/>
    </source>
</evidence>
<accession>A0A157Q2P3</accession>
<sequence>MEKTNFLDALVTAELSLFGIADRDAESSPVAPATPAQASTAPDFTDADYRSAAG</sequence>
<protein>
    <submittedName>
        <fullName evidence="2">Uncharacterized protein</fullName>
    </submittedName>
</protein>
<dbReference type="AlphaFoldDB" id="A0A157Q2P3"/>